<evidence type="ECO:0000313" key="2">
    <source>
        <dbReference type="Proteomes" id="UP000789901"/>
    </source>
</evidence>
<sequence length="209" mass="24773">MEDVKDVIILDSEDQESTTNNNKKKRSTLASTNLYKDRIIGVAQKKAIRPSISPVPPSNTPYVSQTWKEYYEQMVKSKEQTKINLEWIDLSSRLQQTYTIYVQEKSKTYIFESERNKAIINILKESIPEDHNSERMRWRRVYDLLLSLIIGGDNLNIPFELYHKMLRELNMTINYLQSVDKEEFEDFKNYFLNHCSKMLDQKCNLREGS</sequence>
<name>A0ABN7VBX1_GIGMA</name>
<comment type="caution">
    <text evidence="1">The sequence shown here is derived from an EMBL/GenBank/DDBJ whole genome shotgun (WGS) entry which is preliminary data.</text>
</comment>
<dbReference type="Proteomes" id="UP000789901">
    <property type="component" value="Unassembled WGS sequence"/>
</dbReference>
<evidence type="ECO:0000313" key="1">
    <source>
        <dbReference type="EMBL" id="CAG8755495.1"/>
    </source>
</evidence>
<organism evidence="1 2">
    <name type="scientific">Gigaspora margarita</name>
    <dbReference type="NCBI Taxonomy" id="4874"/>
    <lineage>
        <taxon>Eukaryota</taxon>
        <taxon>Fungi</taxon>
        <taxon>Fungi incertae sedis</taxon>
        <taxon>Mucoromycota</taxon>
        <taxon>Glomeromycotina</taxon>
        <taxon>Glomeromycetes</taxon>
        <taxon>Diversisporales</taxon>
        <taxon>Gigasporaceae</taxon>
        <taxon>Gigaspora</taxon>
    </lineage>
</organism>
<keyword evidence="2" id="KW-1185">Reference proteome</keyword>
<feature type="non-terminal residue" evidence="1">
    <location>
        <position position="209"/>
    </location>
</feature>
<accession>A0ABN7VBX1</accession>
<gene>
    <name evidence="1" type="ORF">GMARGA_LOCUS16859</name>
</gene>
<protein>
    <submittedName>
        <fullName evidence="1">27824_t:CDS:1</fullName>
    </submittedName>
</protein>
<dbReference type="EMBL" id="CAJVQB010012442">
    <property type="protein sequence ID" value="CAG8755495.1"/>
    <property type="molecule type" value="Genomic_DNA"/>
</dbReference>
<reference evidence="1 2" key="1">
    <citation type="submission" date="2021-06" db="EMBL/GenBank/DDBJ databases">
        <authorList>
            <person name="Kallberg Y."/>
            <person name="Tangrot J."/>
            <person name="Rosling A."/>
        </authorList>
    </citation>
    <scope>NUCLEOTIDE SEQUENCE [LARGE SCALE GENOMIC DNA]</scope>
    <source>
        <strain evidence="1 2">120-4 pot B 10/14</strain>
    </source>
</reference>
<proteinExistence type="predicted"/>